<reference evidence="2" key="1">
    <citation type="submission" date="2016-10" db="EMBL/GenBank/DDBJ databases">
        <authorList>
            <person name="Varghese N."/>
            <person name="Submissions S."/>
        </authorList>
    </citation>
    <scope>NUCLEOTIDE SEQUENCE [LARGE SCALE GENOMIC DNA]</scope>
    <source>
        <strain evidence="2">ATCC 23835</strain>
    </source>
</reference>
<organism evidence="1 2">
    <name type="scientific">Pseudomonas asplenii</name>
    <dbReference type="NCBI Taxonomy" id="53407"/>
    <lineage>
        <taxon>Bacteria</taxon>
        <taxon>Pseudomonadati</taxon>
        <taxon>Pseudomonadota</taxon>
        <taxon>Gammaproteobacteria</taxon>
        <taxon>Pseudomonadales</taxon>
        <taxon>Pseudomonadaceae</taxon>
        <taxon>Pseudomonas</taxon>
    </lineage>
</organism>
<name>A0A1H1YH98_9PSED</name>
<dbReference type="AlphaFoldDB" id="A0A1H1YH98"/>
<dbReference type="Proteomes" id="UP000199524">
    <property type="component" value="Chromosome I"/>
</dbReference>
<dbReference type="GeneID" id="300210709"/>
<sequence>MTAIVLSPSACSTETKATYSLCPPKGLALALLIAAGTICPLIATSSQAAPACRYTCNSNVPARPAGYSPGFNAGYDRGYAAGYAAGRHQYAADYNAGYNYGFSAGYSNGYAANKPPYRPVRY</sequence>
<proteinExistence type="predicted"/>
<protein>
    <submittedName>
        <fullName evidence="1">Uncharacterized protein</fullName>
    </submittedName>
</protein>
<evidence type="ECO:0000313" key="1">
    <source>
        <dbReference type="EMBL" id="SDT20850.1"/>
    </source>
</evidence>
<dbReference type="RefSeq" id="WP_157696400.1">
    <property type="nucleotide sequence ID" value="NZ_LT629777.1"/>
</dbReference>
<dbReference type="EMBL" id="LT629777">
    <property type="protein sequence ID" value="SDT20850.1"/>
    <property type="molecule type" value="Genomic_DNA"/>
</dbReference>
<gene>
    <name evidence="1" type="ORF">SAMN05216598_4430</name>
</gene>
<accession>A0A1H1YH98</accession>
<keyword evidence="2" id="KW-1185">Reference proteome</keyword>
<evidence type="ECO:0000313" key="2">
    <source>
        <dbReference type="Proteomes" id="UP000199524"/>
    </source>
</evidence>